<feature type="compositionally biased region" description="Polar residues" evidence="12">
    <location>
        <begin position="740"/>
        <end position="754"/>
    </location>
</feature>
<dbReference type="Pfam" id="PF13855">
    <property type="entry name" value="LRR_8"/>
    <property type="match status" value="1"/>
</dbReference>
<evidence type="ECO:0000256" key="9">
    <source>
        <dbReference type="ARBA" id="ARBA00022989"/>
    </source>
</evidence>
<dbReference type="OrthoDB" id="4062651at2759"/>
<feature type="transmembrane region" description="Helical" evidence="13">
    <location>
        <begin position="610"/>
        <end position="636"/>
    </location>
</feature>
<dbReference type="Proteomes" id="UP000434276">
    <property type="component" value="Unassembled WGS sequence"/>
</dbReference>
<reference evidence="15 16" key="1">
    <citation type="submission" date="2019-12" db="EMBL/GenBank/DDBJ databases">
        <authorList>
            <person name="Jiao W.-B."/>
            <person name="Schneeberger K."/>
        </authorList>
    </citation>
    <scope>NUCLEOTIDE SEQUENCE [LARGE SCALE GENOMIC DNA]</scope>
    <source>
        <strain evidence="16">cv. C24</strain>
    </source>
</reference>
<protein>
    <recommendedName>
        <fullName evidence="14">Protein kinase domain-containing protein</fullName>
    </recommendedName>
</protein>
<evidence type="ECO:0000256" key="3">
    <source>
        <dbReference type="ARBA" id="ARBA00022614"/>
    </source>
</evidence>
<evidence type="ECO:0000313" key="16">
    <source>
        <dbReference type="Proteomes" id="UP000434276"/>
    </source>
</evidence>
<sequence length="1066" mass="115645">MPANLLILVGGFEAKLREQVWSSLHQLASCLVLFFSQTYYHWLFEVMQIICSMIFLLVMMVMKVSGFSDFEALLELKKGFQGDPSRKVLTSWDAKALSSDRCPLNWYGVTCSSGGVTSIDLNGLGLLGSFSFPVIVGLRMLQNLSIANNQFSGTLSNIGSLTSLKYLDVSGNLFHGALPSGIENLRNLEFVNLSGNNNLGGVIPSGFGSLAKLKYLDLQGNSFSGEVMSLFSQLISVEYVDISRNNFSGSLDLGLAKSSFVSSIRHLNVSGNSLVGELFAHDGIPFFDSLEVFDASSNQLSGSVPVFSFVVSLKILRLQDNQLSASLPPGLLQESSTILTDLDLSLNQLEGPIGSITSSTLEKLNLSSNRLSGSLPLKVGHCAIIDLSNNKISGELSRIQNWGDSVEIIRLSSNSLTGTLPGQTSQFLRLTSLKAANNSLQGVLPFILGTYPELKEIDLSHNQLSGVIPSNLFISAKLTELNLSNNNFSGSLPLQDASTVGNLSLTNIGLSHNSLGGVLSEELTRFHNLISLDLSYNNFEGNIPDGLPDSLKMFTVSANNLSGNVPENLRRFPDSAFHPGNALLNVPISLPKDKTDITLRKHGYHMKTSVKAALIIGLVVGTALLALVCVMFHFMLRKQHDEEKSDVTGEKSIVPKTEPSSSNVIAAKNSVQENESSSSTTSTPSIKAKLPVSSSRFSQYSDSENSSPFLKEPNEELHSESRKDEILSSQVSSSTPSLPKIQNSPDNPTSRQTSMRLDGNLYIFDSSLKLTAEELSRAPAEAIGRSCHGTLYRAVLNSDSVLAVKWLREGTAKGKKEFAREIKKLGNINHPNLVSLQAYYWGPKEHEKLIISRYMDAPCLAFYLQEAGQLNLPPLLLENRLKITLDIASCLSYLHNGEAIPHGNLKSTNVLLKPPELTAHLTDYSLHRLITPEATSEQVLNAAALGYCPPEFASSSKPYPSLKSDVYAFGVILLELLTGKVSGDIVCSDPGVVELTEWVLLLVGQNRATECFDPSIVGSQGSRNPFGVLTDVLQVALSCISPAPERPDMKLVSQELSRIVLKRTAI</sequence>
<feature type="compositionally biased region" description="Low complexity" evidence="12">
    <location>
        <begin position="676"/>
        <end position="685"/>
    </location>
</feature>
<dbReference type="InterPro" id="IPR053059">
    <property type="entry name" value="Inactive_SerThr-Kinase_ABA"/>
</dbReference>
<dbReference type="SUPFAM" id="SSF56112">
    <property type="entry name" value="Protein kinase-like (PK-like)"/>
    <property type="match status" value="1"/>
</dbReference>
<dbReference type="AlphaFoldDB" id="A0A5S9X1J8"/>
<evidence type="ECO:0000256" key="6">
    <source>
        <dbReference type="ARBA" id="ARBA00022737"/>
    </source>
</evidence>
<evidence type="ECO:0000256" key="8">
    <source>
        <dbReference type="ARBA" id="ARBA00022840"/>
    </source>
</evidence>
<evidence type="ECO:0000256" key="4">
    <source>
        <dbReference type="ARBA" id="ARBA00022692"/>
    </source>
</evidence>
<dbReference type="Pfam" id="PF07714">
    <property type="entry name" value="PK_Tyr_Ser-Thr"/>
    <property type="match status" value="1"/>
</dbReference>
<dbReference type="InterPro" id="IPR001611">
    <property type="entry name" value="Leu-rich_rpt"/>
</dbReference>
<dbReference type="GO" id="GO:0004672">
    <property type="term" value="F:protein kinase activity"/>
    <property type="evidence" value="ECO:0007669"/>
    <property type="project" value="InterPro"/>
</dbReference>
<dbReference type="PROSITE" id="PS50011">
    <property type="entry name" value="PROTEIN_KINASE_DOM"/>
    <property type="match status" value="1"/>
</dbReference>
<comment type="subcellular location">
    <subcellularLocation>
        <location evidence="1">Membrane</location>
        <topology evidence="1">Single-pass membrane protein</topology>
    </subcellularLocation>
</comment>
<feature type="compositionally biased region" description="Basic and acidic residues" evidence="12">
    <location>
        <begin position="712"/>
        <end position="726"/>
    </location>
</feature>
<keyword evidence="2" id="KW-0597">Phosphoprotein</keyword>
<evidence type="ECO:0000256" key="2">
    <source>
        <dbReference type="ARBA" id="ARBA00022553"/>
    </source>
</evidence>
<feature type="compositionally biased region" description="Low complexity" evidence="12">
    <location>
        <begin position="728"/>
        <end position="737"/>
    </location>
</feature>
<keyword evidence="4 13" id="KW-0812">Transmembrane</keyword>
<evidence type="ECO:0000256" key="13">
    <source>
        <dbReference type="SAM" id="Phobius"/>
    </source>
</evidence>
<dbReference type="SMART" id="SM00369">
    <property type="entry name" value="LRR_TYP"/>
    <property type="match status" value="5"/>
</dbReference>
<keyword evidence="3" id="KW-0433">Leucine-rich repeat</keyword>
<organism evidence="15 16">
    <name type="scientific">Arabidopsis thaliana</name>
    <name type="common">Mouse-ear cress</name>
    <dbReference type="NCBI Taxonomy" id="3702"/>
    <lineage>
        <taxon>Eukaryota</taxon>
        <taxon>Viridiplantae</taxon>
        <taxon>Streptophyta</taxon>
        <taxon>Embryophyta</taxon>
        <taxon>Tracheophyta</taxon>
        <taxon>Spermatophyta</taxon>
        <taxon>Magnoliopsida</taxon>
        <taxon>eudicotyledons</taxon>
        <taxon>Gunneridae</taxon>
        <taxon>Pentapetalae</taxon>
        <taxon>rosids</taxon>
        <taxon>malvids</taxon>
        <taxon>Brassicales</taxon>
        <taxon>Brassicaceae</taxon>
        <taxon>Camelineae</taxon>
        <taxon>Arabidopsis</taxon>
    </lineage>
</organism>
<evidence type="ECO:0000256" key="11">
    <source>
        <dbReference type="ARBA" id="ARBA00023170"/>
    </source>
</evidence>
<evidence type="ECO:0000256" key="12">
    <source>
        <dbReference type="SAM" id="MobiDB-lite"/>
    </source>
</evidence>
<keyword evidence="10 13" id="KW-0472">Membrane</keyword>
<dbReference type="InterPro" id="IPR013210">
    <property type="entry name" value="LRR_N_plant-typ"/>
</dbReference>
<evidence type="ECO:0000256" key="10">
    <source>
        <dbReference type="ARBA" id="ARBA00023136"/>
    </source>
</evidence>
<dbReference type="FunFam" id="1.10.510.10:FF:000480">
    <property type="entry name" value="Pollen receptor-like kinase 1"/>
    <property type="match status" value="1"/>
</dbReference>
<dbReference type="Pfam" id="PF00560">
    <property type="entry name" value="LRR_1"/>
    <property type="match status" value="4"/>
</dbReference>
<dbReference type="PANTHER" id="PTHR48003">
    <property type="entry name" value="OS07G0626500 PROTEIN"/>
    <property type="match status" value="1"/>
</dbReference>
<dbReference type="SUPFAM" id="SSF52058">
    <property type="entry name" value="L domain-like"/>
    <property type="match status" value="3"/>
</dbReference>
<evidence type="ECO:0000259" key="14">
    <source>
        <dbReference type="PROSITE" id="PS50011"/>
    </source>
</evidence>
<dbReference type="ExpressionAtlas" id="A0A5S9X1J8">
    <property type="expression patterns" value="baseline and differential"/>
</dbReference>
<dbReference type="InterPro" id="IPR011009">
    <property type="entry name" value="Kinase-like_dom_sf"/>
</dbReference>
<keyword evidence="7" id="KW-0547">Nucleotide-binding</keyword>
<accession>A0A5S9X1J8</accession>
<dbReference type="Gene3D" id="1.10.510.10">
    <property type="entry name" value="Transferase(Phosphotransferase) domain 1"/>
    <property type="match status" value="1"/>
</dbReference>
<gene>
    <name evidence="15" type="ORF">C24_LOCUS8951</name>
</gene>
<feature type="compositionally biased region" description="Polar residues" evidence="12">
    <location>
        <begin position="692"/>
        <end position="708"/>
    </location>
</feature>
<feature type="region of interest" description="Disordered" evidence="12">
    <location>
        <begin position="641"/>
        <end position="754"/>
    </location>
</feature>
<dbReference type="InterPro" id="IPR003591">
    <property type="entry name" value="Leu-rich_rpt_typical-subtyp"/>
</dbReference>
<keyword evidence="11" id="KW-0675">Receptor</keyword>
<keyword evidence="8" id="KW-0067">ATP-binding</keyword>
<dbReference type="InterPro" id="IPR032675">
    <property type="entry name" value="LRR_dom_sf"/>
</dbReference>
<dbReference type="EMBL" id="CACSHJ010000088">
    <property type="protein sequence ID" value="CAA0372302.1"/>
    <property type="molecule type" value="Genomic_DNA"/>
</dbReference>
<dbReference type="PANTHER" id="PTHR48003:SF3">
    <property type="entry name" value="LEUCINE-RICH REPEAT PROTEIN KINASE FAMILY PROTEIN"/>
    <property type="match status" value="1"/>
</dbReference>
<evidence type="ECO:0000256" key="1">
    <source>
        <dbReference type="ARBA" id="ARBA00004167"/>
    </source>
</evidence>
<dbReference type="GO" id="GO:0016020">
    <property type="term" value="C:membrane"/>
    <property type="evidence" value="ECO:0007669"/>
    <property type="project" value="UniProtKB-SubCell"/>
</dbReference>
<keyword evidence="6" id="KW-0677">Repeat</keyword>
<dbReference type="FunFam" id="3.30.200.20:FF:000486">
    <property type="entry name" value="Leucine-rich repeat receptor-like protein kinase"/>
    <property type="match status" value="1"/>
</dbReference>
<dbReference type="FunFam" id="3.80.10.10:FF:000625">
    <property type="entry name" value="Leucine-rich repeat receptor-like protein kinase"/>
    <property type="match status" value="1"/>
</dbReference>
<name>A0A5S9X1J8_ARATH</name>
<keyword evidence="9 13" id="KW-1133">Transmembrane helix</keyword>
<dbReference type="Gene3D" id="3.30.200.20">
    <property type="entry name" value="Phosphorylase Kinase, domain 1"/>
    <property type="match status" value="1"/>
</dbReference>
<evidence type="ECO:0000313" key="15">
    <source>
        <dbReference type="EMBL" id="CAA0372302.1"/>
    </source>
</evidence>
<dbReference type="GO" id="GO:0005524">
    <property type="term" value="F:ATP binding"/>
    <property type="evidence" value="ECO:0007669"/>
    <property type="project" value="UniProtKB-KW"/>
</dbReference>
<dbReference type="InterPro" id="IPR001245">
    <property type="entry name" value="Ser-Thr/Tyr_kinase_cat_dom"/>
</dbReference>
<dbReference type="InterPro" id="IPR000719">
    <property type="entry name" value="Prot_kinase_dom"/>
</dbReference>
<feature type="transmembrane region" description="Helical" evidence="13">
    <location>
        <begin position="39"/>
        <end position="61"/>
    </location>
</feature>
<feature type="compositionally biased region" description="Polar residues" evidence="12">
    <location>
        <begin position="658"/>
        <end position="675"/>
    </location>
</feature>
<feature type="domain" description="Protein kinase" evidence="14">
    <location>
        <begin position="777"/>
        <end position="1066"/>
    </location>
</feature>
<keyword evidence="5" id="KW-0732">Signal</keyword>
<evidence type="ECO:0000256" key="5">
    <source>
        <dbReference type="ARBA" id="ARBA00022729"/>
    </source>
</evidence>
<dbReference type="Gene3D" id="3.80.10.10">
    <property type="entry name" value="Ribonuclease Inhibitor"/>
    <property type="match status" value="3"/>
</dbReference>
<dbReference type="FunFam" id="3.80.10.10:FF:000400">
    <property type="entry name" value="Nuclear pore complex protein NUP107"/>
    <property type="match status" value="1"/>
</dbReference>
<dbReference type="Pfam" id="PF08263">
    <property type="entry name" value="LRRNT_2"/>
    <property type="match status" value="1"/>
</dbReference>
<evidence type="ECO:0000256" key="7">
    <source>
        <dbReference type="ARBA" id="ARBA00022741"/>
    </source>
</evidence>
<proteinExistence type="predicted"/>